<gene>
    <name evidence="1" type="ORF">PoB_007349900</name>
</gene>
<organism evidence="1 2">
    <name type="scientific">Plakobranchus ocellatus</name>
    <dbReference type="NCBI Taxonomy" id="259542"/>
    <lineage>
        <taxon>Eukaryota</taxon>
        <taxon>Metazoa</taxon>
        <taxon>Spiralia</taxon>
        <taxon>Lophotrochozoa</taxon>
        <taxon>Mollusca</taxon>
        <taxon>Gastropoda</taxon>
        <taxon>Heterobranchia</taxon>
        <taxon>Euthyneura</taxon>
        <taxon>Panpulmonata</taxon>
        <taxon>Sacoglossa</taxon>
        <taxon>Placobranchoidea</taxon>
        <taxon>Plakobranchidae</taxon>
        <taxon>Plakobranchus</taxon>
    </lineage>
</organism>
<name>A0AAV4DSN0_9GAST</name>
<protein>
    <submittedName>
        <fullName evidence="1">Uncharacterized protein</fullName>
    </submittedName>
</protein>
<dbReference type="EMBL" id="BLXT01008249">
    <property type="protein sequence ID" value="GFO46994.1"/>
    <property type="molecule type" value="Genomic_DNA"/>
</dbReference>
<evidence type="ECO:0000313" key="1">
    <source>
        <dbReference type="EMBL" id="GFO46994.1"/>
    </source>
</evidence>
<dbReference type="AlphaFoldDB" id="A0AAV4DSN0"/>
<comment type="caution">
    <text evidence="1">The sequence shown here is derived from an EMBL/GenBank/DDBJ whole genome shotgun (WGS) entry which is preliminary data.</text>
</comment>
<keyword evidence="2" id="KW-1185">Reference proteome</keyword>
<dbReference type="Proteomes" id="UP000735302">
    <property type="component" value="Unassembled WGS sequence"/>
</dbReference>
<reference evidence="1 2" key="1">
    <citation type="journal article" date="2021" name="Elife">
        <title>Chloroplast acquisition without the gene transfer in kleptoplastic sea slugs, Plakobranchus ocellatus.</title>
        <authorList>
            <person name="Maeda T."/>
            <person name="Takahashi S."/>
            <person name="Yoshida T."/>
            <person name="Shimamura S."/>
            <person name="Takaki Y."/>
            <person name="Nagai Y."/>
            <person name="Toyoda A."/>
            <person name="Suzuki Y."/>
            <person name="Arimoto A."/>
            <person name="Ishii H."/>
            <person name="Satoh N."/>
            <person name="Nishiyama T."/>
            <person name="Hasebe M."/>
            <person name="Maruyama T."/>
            <person name="Minagawa J."/>
            <person name="Obokata J."/>
            <person name="Shigenobu S."/>
        </authorList>
    </citation>
    <scope>NUCLEOTIDE SEQUENCE [LARGE SCALE GENOMIC DNA]</scope>
</reference>
<sequence>MTDMAGNLYQRKLDAYGQWNFQAVSNLIQNTSYSRSCDQIHVQTHEMAQLPLVMESETLVVRCRPFVHQPYRLAVPHWFLQSCNVKIFFILCTSTPHS</sequence>
<proteinExistence type="predicted"/>
<evidence type="ECO:0000313" key="2">
    <source>
        <dbReference type="Proteomes" id="UP000735302"/>
    </source>
</evidence>
<accession>A0AAV4DSN0</accession>